<dbReference type="InterPro" id="IPR036928">
    <property type="entry name" value="AS_sf"/>
</dbReference>
<dbReference type="EMBL" id="JAPZBU010000011">
    <property type="protein sequence ID" value="KAJ5378480.1"/>
    <property type="molecule type" value="Genomic_DNA"/>
</dbReference>
<reference evidence="2" key="1">
    <citation type="submission" date="2022-12" db="EMBL/GenBank/DDBJ databases">
        <authorList>
            <person name="Petersen C."/>
        </authorList>
    </citation>
    <scope>NUCLEOTIDE SEQUENCE</scope>
    <source>
        <strain evidence="2">IBT 29677</strain>
    </source>
</reference>
<dbReference type="InterPro" id="IPR023631">
    <property type="entry name" value="Amidase_dom"/>
</dbReference>
<reference evidence="2" key="2">
    <citation type="journal article" date="2023" name="IMA Fungus">
        <title>Comparative genomic study of the Penicillium genus elucidates a diverse pangenome and 15 lateral gene transfer events.</title>
        <authorList>
            <person name="Petersen C."/>
            <person name="Sorensen T."/>
            <person name="Nielsen M.R."/>
            <person name="Sondergaard T.E."/>
            <person name="Sorensen J.L."/>
            <person name="Fitzpatrick D.A."/>
            <person name="Frisvad J.C."/>
            <person name="Nielsen K.L."/>
        </authorList>
    </citation>
    <scope>NUCLEOTIDE SEQUENCE</scope>
    <source>
        <strain evidence="2">IBT 29677</strain>
    </source>
</reference>
<dbReference type="Pfam" id="PF01425">
    <property type="entry name" value="Amidase"/>
    <property type="match status" value="1"/>
</dbReference>
<keyword evidence="3" id="KW-1185">Reference proteome</keyword>
<protein>
    <recommendedName>
        <fullName evidence="1">Amidase domain-containing protein</fullName>
    </recommendedName>
</protein>
<dbReference type="RefSeq" id="XP_056482266.1">
    <property type="nucleotide sequence ID" value="XM_056636236.1"/>
</dbReference>
<feature type="domain" description="Amidase" evidence="1">
    <location>
        <begin position="32"/>
        <end position="280"/>
    </location>
</feature>
<name>A0A9W9SI85_9EURO</name>
<gene>
    <name evidence="2" type="ORF">N7509_011599</name>
</gene>
<sequence>MSSHASTIDVTELTIPTFHAALREGRTTITAVVGAYLSRIAQHDPTIKSLIAINPNALTEAAEKDAETDRLLQRNAGSTSTTARLPALHGVPVLLKDNYTTHDLPTSGGAKALATLTSKRDSNVVRKLRQSGAIILAKANLHEFALHGTTTSSLGGQTLNPYDITRTPGGSSGGTGAGLALNLGMVGCGTDTVNSLRSPASACSIVGFRPSVGRVDAEGIVPVSETQDVAGPMGRCVGDVRVLFDVMKGDSLSQASETESKSVFRIGILEEYFHLETPPSSSSSDANLELEPELVAENAIVQDVTRKALSLISSAQDPSNTNVNLDISITLVPIPASNHNDVDWSASHLLSNGDTQAFEFREYLNEFLQSDQISSPHTSLESIASSGEYDQKAVTDVFTLPLSDKHRYSRQSSEYQTRLTLIESLKNSVREIFTKHDVDALVYPHQRHFPIKIGPTIQPARNGILAALTGRPAVCIPAGFSPATPDAPQGVPIGLELMGRDGGDEVLLELAEFIEGILSARKIPHFNNTGGSPSR</sequence>
<organism evidence="2 3">
    <name type="scientific">Penicillium cosmopolitanum</name>
    <dbReference type="NCBI Taxonomy" id="1131564"/>
    <lineage>
        <taxon>Eukaryota</taxon>
        <taxon>Fungi</taxon>
        <taxon>Dikarya</taxon>
        <taxon>Ascomycota</taxon>
        <taxon>Pezizomycotina</taxon>
        <taxon>Eurotiomycetes</taxon>
        <taxon>Eurotiomycetidae</taxon>
        <taxon>Eurotiales</taxon>
        <taxon>Aspergillaceae</taxon>
        <taxon>Penicillium</taxon>
    </lineage>
</organism>
<evidence type="ECO:0000313" key="2">
    <source>
        <dbReference type="EMBL" id="KAJ5378480.1"/>
    </source>
</evidence>
<evidence type="ECO:0000313" key="3">
    <source>
        <dbReference type="Proteomes" id="UP001147747"/>
    </source>
</evidence>
<dbReference type="Proteomes" id="UP001147747">
    <property type="component" value="Unassembled WGS sequence"/>
</dbReference>
<dbReference type="OrthoDB" id="566138at2759"/>
<dbReference type="PANTHER" id="PTHR42678">
    <property type="entry name" value="AMIDASE"/>
    <property type="match status" value="1"/>
</dbReference>
<dbReference type="PANTHER" id="PTHR42678:SF5">
    <property type="entry name" value="GLUTAMYL-TRNA(GLN) AMIDOTRANSFERASE SUBUNIT A"/>
    <property type="match status" value="1"/>
</dbReference>
<comment type="caution">
    <text evidence="2">The sequence shown here is derived from an EMBL/GenBank/DDBJ whole genome shotgun (WGS) entry which is preliminary data.</text>
</comment>
<dbReference type="AlphaFoldDB" id="A0A9W9SI85"/>
<proteinExistence type="predicted"/>
<dbReference type="GeneID" id="81375216"/>
<dbReference type="SUPFAM" id="SSF75304">
    <property type="entry name" value="Amidase signature (AS) enzymes"/>
    <property type="match status" value="1"/>
</dbReference>
<evidence type="ECO:0000259" key="1">
    <source>
        <dbReference type="Pfam" id="PF01425"/>
    </source>
</evidence>
<accession>A0A9W9SI85</accession>
<dbReference type="Gene3D" id="3.90.1300.10">
    <property type="entry name" value="Amidase signature (AS) domain"/>
    <property type="match status" value="1"/>
</dbReference>